<dbReference type="EMBL" id="RCHS01001448">
    <property type="protein sequence ID" value="RMX53412.1"/>
    <property type="molecule type" value="Genomic_DNA"/>
</dbReference>
<accession>A0A3M6UID7</accession>
<proteinExistence type="predicted"/>
<keyword evidence="1" id="KW-0175">Coiled coil</keyword>
<feature type="coiled-coil region" evidence="1">
    <location>
        <begin position="89"/>
        <end position="140"/>
    </location>
</feature>
<sequence length="160" mass="18043">MSEPGYKSSGYKRSMGTKRLGGCLCEEKYNHYVFIHKQETMSQRLLKCTICSGDHSIFHCINKCAQPPQKKKRKAPRAINSLKISQATKSFKKKLAAKLEEQEKDAEELANLVQTKSEAIKTLQTKLVDAKRTIAELKATAYENRALITFGAVTRSTFII</sequence>
<evidence type="ECO:0000313" key="2">
    <source>
        <dbReference type="EMBL" id="RMX53412.1"/>
    </source>
</evidence>
<dbReference type="Proteomes" id="UP000275408">
    <property type="component" value="Unassembled WGS sequence"/>
</dbReference>
<keyword evidence="3" id="KW-1185">Reference proteome</keyword>
<organism evidence="2 3">
    <name type="scientific">Pocillopora damicornis</name>
    <name type="common">Cauliflower coral</name>
    <name type="synonym">Millepora damicornis</name>
    <dbReference type="NCBI Taxonomy" id="46731"/>
    <lineage>
        <taxon>Eukaryota</taxon>
        <taxon>Metazoa</taxon>
        <taxon>Cnidaria</taxon>
        <taxon>Anthozoa</taxon>
        <taxon>Hexacorallia</taxon>
        <taxon>Scleractinia</taxon>
        <taxon>Astrocoeniina</taxon>
        <taxon>Pocilloporidae</taxon>
        <taxon>Pocillopora</taxon>
    </lineage>
</organism>
<dbReference type="AlphaFoldDB" id="A0A3M6UID7"/>
<protein>
    <submittedName>
        <fullName evidence="2">Uncharacterized protein</fullName>
    </submittedName>
</protein>
<reference evidence="2 3" key="1">
    <citation type="journal article" date="2018" name="Sci. Rep.">
        <title>Comparative analysis of the Pocillopora damicornis genome highlights role of immune system in coral evolution.</title>
        <authorList>
            <person name="Cunning R."/>
            <person name="Bay R.A."/>
            <person name="Gillette P."/>
            <person name="Baker A.C."/>
            <person name="Traylor-Knowles N."/>
        </authorList>
    </citation>
    <scope>NUCLEOTIDE SEQUENCE [LARGE SCALE GENOMIC DNA]</scope>
    <source>
        <strain evidence="2">RSMAS</strain>
        <tissue evidence="2">Whole animal</tissue>
    </source>
</reference>
<name>A0A3M6UID7_POCDA</name>
<evidence type="ECO:0000256" key="1">
    <source>
        <dbReference type="SAM" id="Coils"/>
    </source>
</evidence>
<evidence type="ECO:0000313" key="3">
    <source>
        <dbReference type="Proteomes" id="UP000275408"/>
    </source>
</evidence>
<gene>
    <name evidence="2" type="ORF">pdam_00025741</name>
</gene>
<comment type="caution">
    <text evidence="2">The sequence shown here is derived from an EMBL/GenBank/DDBJ whole genome shotgun (WGS) entry which is preliminary data.</text>
</comment>